<evidence type="ECO:0000259" key="4">
    <source>
        <dbReference type="Pfam" id="PF00248"/>
    </source>
</evidence>
<keyword evidence="2" id="KW-0521">NADP</keyword>
<dbReference type="PROSITE" id="PS00798">
    <property type="entry name" value="ALDOKETO_REDUCTASE_1"/>
    <property type="match status" value="1"/>
</dbReference>
<dbReference type="InterPro" id="IPR006311">
    <property type="entry name" value="TAT_signal"/>
</dbReference>
<protein>
    <recommendedName>
        <fullName evidence="4">NADP-dependent oxidoreductase domain-containing protein</fullName>
    </recommendedName>
</protein>
<dbReference type="AlphaFoldDB" id="A0A7R8ZW55"/>
<dbReference type="PROSITE" id="PS51318">
    <property type="entry name" value="TAT"/>
    <property type="match status" value="1"/>
</dbReference>
<evidence type="ECO:0000256" key="3">
    <source>
        <dbReference type="ARBA" id="ARBA00023002"/>
    </source>
</evidence>
<dbReference type="Pfam" id="PF00248">
    <property type="entry name" value="Aldo_ket_red"/>
    <property type="match status" value="1"/>
</dbReference>
<dbReference type="PRINTS" id="PR00069">
    <property type="entry name" value="ALDKETRDTASE"/>
</dbReference>
<feature type="domain" description="NADP-dependent oxidoreductase" evidence="4">
    <location>
        <begin position="62"/>
        <end position="178"/>
    </location>
</feature>
<dbReference type="InterPro" id="IPR020471">
    <property type="entry name" value="AKR"/>
</dbReference>
<dbReference type="InterPro" id="IPR018170">
    <property type="entry name" value="Aldo/ket_reductase_CS"/>
</dbReference>
<dbReference type="OrthoDB" id="416253at2759"/>
<sequence length="178" mass="19322">MKSKENHLKRREFLKTTGKTALATVFMGSLGPGAWGAIGHGEENVSIPTVSLNNGVQMPILGFGTNTLRGDVGVRCVSDAISVGYRLIDTAHIYGNEEAVGEGIQTSGIDRKELFITSKLWVDDAGYEGTKKAFETSLNKLGSDYLDLYLIHRPRGDVKGSWKAMEELYEAGKIKAIG</sequence>
<dbReference type="Gene3D" id="3.20.20.100">
    <property type="entry name" value="NADP-dependent oxidoreductase domain"/>
    <property type="match status" value="1"/>
</dbReference>
<proteinExistence type="inferred from homology"/>
<dbReference type="PANTHER" id="PTHR43827:SF3">
    <property type="entry name" value="NADP-DEPENDENT OXIDOREDUCTASE DOMAIN-CONTAINING PROTEIN"/>
    <property type="match status" value="1"/>
</dbReference>
<keyword evidence="3" id="KW-0560">Oxidoreductase</keyword>
<evidence type="ECO:0000256" key="2">
    <source>
        <dbReference type="ARBA" id="ARBA00022857"/>
    </source>
</evidence>
<dbReference type="InterPro" id="IPR036812">
    <property type="entry name" value="NAD(P)_OxRdtase_dom_sf"/>
</dbReference>
<gene>
    <name evidence="5" type="ORF">CTOB1V02_LOCUS16961</name>
</gene>
<organism evidence="5">
    <name type="scientific">Cyprideis torosa</name>
    <dbReference type="NCBI Taxonomy" id="163714"/>
    <lineage>
        <taxon>Eukaryota</taxon>
        <taxon>Metazoa</taxon>
        <taxon>Ecdysozoa</taxon>
        <taxon>Arthropoda</taxon>
        <taxon>Crustacea</taxon>
        <taxon>Oligostraca</taxon>
        <taxon>Ostracoda</taxon>
        <taxon>Podocopa</taxon>
        <taxon>Podocopida</taxon>
        <taxon>Cytherocopina</taxon>
        <taxon>Cytheroidea</taxon>
        <taxon>Cytherideidae</taxon>
        <taxon>Cyprideis</taxon>
    </lineage>
</organism>
<evidence type="ECO:0000313" key="5">
    <source>
        <dbReference type="EMBL" id="CAD7239146.1"/>
    </source>
</evidence>
<name>A0A7R8ZW55_9CRUS</name>
<dbReference type="GO" id="GO:0016616">
    <property type="term" value="F:oxidoreductase activity, acting on the CH-OH group of donors, NAD or NADP as acceptor"/>
    <property type="evidence" value="ECO:0007669"/>
    <property type="project" value="UniProtKB-ARBA"/>
</dbReference>
<evidence type="ECO:0000256" key="1">
    <source>
        <dbReference type="ARBA" id="ARBA00007905"/>
    </source>
</evidence>
<dbReference type="InterPro" id="IPR023210">
    <property type="entry name" value="NADP_OxRdtase_dom"/>
</dbReference>
<dbReference type="EMBL" id="OB716995">
    <property type="protein sequence ID" value="CAD7239146.1"/>
    <property type="molecule type" value="Genomic_DNA"/>
</dbReference>
<dbReference type="SUPFAM" id="SSF51430">
    <property type="entry name" value="NAD(P)-linked oxidoreductase"/>
    <property type="match status" value="1"/>
</dbReference>
<comment type="similarity">
    <text evidence="1">Belongs to the aldo/keto reductase family.</text>
</comment>
<feature type="non-terminal residue" evidence="5">
    <location>
        <position position="178"/>
    </location>
</feature>
<accession>A0A7R8ZW55</accession>
<dbReference type="PANTHER" id="PTHR43827">
    <property type="entry name" value="2,5-DIKETO-D-GLUCONIC ACID REDUCTASE"/>
    <property type="match status" value="1"/>
</dbReference>
<reference evidence="5" key="1">
    <citation type="submission" date="2020-11" db="EMBL/GenBank/DDBJ databases">
        <authorList>
            <person name="Tran Van P."/>
        </authorList>
    </citation>
    <scope>NUCLEOTIDE SEQUENCE</scope>
</reference>